<dbReference type="GO" id="GO:0043023">
    <property type="term" value="F:ribosomal large subunit binding"/>
    <property type="evidence" value="ECO:0007669"/>
    <property type="project" value="TreeGrafter"/>
</dbReference>
<organism evidence="2 3">
    <name type="scientific">Megasphaera hexanoica</name>
    <dbReference type="NCBI Taxonomy" id="1675036"/>
    <lineage>
        <taxon>Bacteria</taxon>
        <taxon>Bacillati</taxon>
        <taxon>Bacillota</taxon>
        <taxon>Negativicutes</taxon>
        <taxon>Veillonellales</taxon>
        <taxon>Veillonellaceae</taxon>
        <taxon>Megasphaera</taxon>
    </lineage>
</organism>
<name>A0A848BXP1_9FIRM</name>
<evidence type="ECO:0000313" key="3">
    <source>
        <dbReference type="Proteomes" id="UP000591071"/>
    </source>
</evidence>
<reference evidence="2 3" key="1">
    <citation type="submission" date="2020-04" db="EMBL/GenBank/DDBJ databases">
        <authorList>
            <person name="Hitch T.C.A."/>
            <person name="Wylensek D."/>
            <person name="Clavel T."/>
        </authorList>
    </citation>
    <scope>NUCLEOTIDE SEQUENCE [LARGE SCALE GENOMIC DNA]</scope>
    <source>
        <strain evidence="2 3">Oil-RF-744-FAT-WT-6-1</strain>
    </source>
</reference>
<evidence type="ECO:0000259" key="1">
    <source>
        <dbReference type="Pfam" id="PF05670"/>
    </source>
</evidence>
<dbReference type="PANTHER" id="PTHR15239">
    <property type="entry name" value="NUCLEAR EXPORT MEDIATOR FACTOR NEMF"/>
    <property type="match status" value="1"/>
</dbReference>
<dbReference type="GO" id="GO:1990112">
    <property type="term" value="C:RQC complex"/>
    <property type="evidence" value="ECO:0007669"/>
    <property type="project" value="TreeGrafter"/>
</dbReference>
<dbReference type="GO" id="GO:0072344">
    <property type="term" value="P:rescue of stalled ribosome"/>
    <property type="evidence" value="ECO:0007669"/>
    <property type="project" value="TreeGrafter"/>
</dbReference>
<dbReference type="PANTHER" id="PTHR15239:SF6">
    <property type="entry name" value="RIBOSOME QUALITY CONTROL COMPLEX SUBUNIT NEMF"/>
    <property type="match status" value="1"/>
</dbReference>
<sequence length="569" mass="65441">MNLDGITLHSITNELVSLLQGGAISKIYQLDARSLYFRVFNDKGIHHLVITLDDAPRLYISQTMPPTPDTPTGLCMFLRKYYENGRIASISQLHLDRLIDIDIDVLDISGRLVTRKIHVELMGKYSNVIFTENGIIIEALIKTGKGKNAVRTIAPKEPYEFPPNFQRMDPFAFTPAELREMLDMESSEPLYQWMLKRFNGMSTIVLDELAFRTDIDKNTSVSDLTGTQKDAWCNAIVSFGNELQGVSGAYVYTVRGKEILFPILLCSLAQYPRRHFDLIEEYLSDYQTAHRSLSGEQEQLQKKVGKLIEKQKRKIKRIAAEMKETSKMDTYKHYGDLLMIYAYEKHDHEKSVTLPDILTPEQAPVTIPLDPAYSMTDNANRYYKRYTKMRNRIQKSGELHEENARYLNYLYSLEYALENASTKSEITDIKVEMRQMGLIKSSSKDKLRREFSQDILTVRVDGLDIWIGRNNRQNDFLTLKKAHPYDLWFHVKNRPGSHVILACHNAQPTNTQLTAAAELAAWYSKARQDSKVEVDCTLVRNVKKPAHAVPGYVVFEGQTTYNVQPKKWE</sequence>
<dbReference type="Pfam" id="PF05670">
    <property type="entry name" value="NFACT-R_1"/>
    <property type="match status" value="1"/>
</dbReference>
<dbReference type="RefSeq" id="WP_170087913.1">
    <property type="nucleotide sequence ID" value="NZ_JABAFG010000018.1"/>
</dbReference>
<proteinExistence type="predicted"/>
<comment type="caution">
    <text evidence="2">The sequence shown here is derived from an EMBL/GenBank/DDBJ whole genome shotgun (WGS) entry which is preliminary data.</text>
</comment>
<feature type="domain" description="NFACT RNA-binding" evidence="1">
    <location>
        <begin position="461"/>
        <end position="547"/>
    </location>
</feature>
<dbReference type="InterPro" id="IPR051608">
    <property type="entry name" value="RQC_Subunit_NEMF"/>
</dbReference>
<dbReference type="Proteomes" id="UP000591071">
    <property type="component" value="Unassembled WGS sequence"/>
</dbReference>
<dbReference type="GO" id="GO:0000049">
    <property type="term" value="F:tRNA binding"/>
    <property type="evidence" value="ECO:0007669"/>
    <property type="project" value="TreeGrafter"/>
</dbReference>
<protein>
    <submittedName>
        <fullName evidence="2">Fibronectin-binding domain-containing protein</fullName>
    </submittedName>
</protein>
<dbReference type="Pfam" id="PF05833">
    <property type="entry name" value="NFACT_N"/>
    <property type="match status" value="1"/>
</dbReference>
<accession>A0A848BXP1</accession>
<dbReference type="Gene3D" id="2.30.310.10">
    <property type="entry name" value="ibrinogen binding protein from staphylococcus aureus domain"/>
    <property type="match status" value="1"/>
</dbReference>
<dbReference type="EMBL" id="JABAFG010000018">
    <property type="protein sequence ID" value="NME29014.1"/>
    <property type="molecule type" value="Genomic_DNA"/>
</dbReference>
<gene>
    <name evidence="2" type="ORF">HF872_10340</name>
</gene>
<dbReference type="AlphaFoldDB" id="A0A848BXP1"/>
<evidence type="ECO:0000313" key="2">
    <source>
        <dbReference type="EMBL" id="NME29014.1"/>
    </source>
</evidence>
<dbReference type="InterPro" id="IPR008532">
    <property type="entry name" value="NFACT_RNA-bd"/>
</dbReference>